<dbReference type="InParanoid" id="A0A0C3PZG4"/>
<gene>
    <name evidence="1" type="ORF">M404DRAFT_212295</name>
</gene>
<sequence>MFSAIAFTYGSRRTALQGEKGTVTCTSLPPCLRQREAVLWNGICCNCCCANKTFLWTTRNCFNREGSPFAVRIDSGRRQVATHLDILSTSCRAYRRSVDNELQMTKPHR</sequence>
<proteinExistence type="predicted"/>
<reference evidence="1 2" key="1">
    <citation type="submission" date="2014-04" db="EMBL/GenBank/DDBJ databases">
        <authorList>
            <consortium name="DOE Joint Genome Institute"/>
            <person name="Kuo A."/>
            <person name="Kohler A."/>
            <person name="Costa M.D."/>
            <person name="Nagy L.G."/>
            <person name="Floudas D."/>
            <person name="Copeland A."/>
            <person name="Barry K.W."/>
            <person name="Cichocki N."/>
            <person name="Veneault-Fourrey C."/>
            <person name="LaButti K."/>
            <person name="Lindquist E.A."/>
            <person name="Lipzen A."/>
            <person name="Lundell T."/>
            <person name="Morin E."/>
            <person name="Murat C."/>
            <person name="Sun H."/>
            <person name="Tunlid A."/>
            <person name="Henrissat B."/>
            <person name="Grigoriev I.V."/>
            <person name="Hibbett D.S."/>
            <person name="Martin F."/>
            <person name="Nordberg H.P."/>
            <person name="Cantor M.N."/>
            <person name="Hua S.X."/>
        </authorList>
    </citation>
    <scope>NUCLEOTIDE SEQUENCE [LARGE SCALE GENOMIC DNA]</scope>
    <source>
        <strain evidence="1 2">Marx 270</strain>
    </source>
</reference>
<dbReference type="Proteomes" id="UP000054217">
    <property type="component" value="Unassembled WGS sequence"/>
</dbReference>
<dbReference type="EMBL" id="KN831944">
    <property type="protein sequence ID" value="KIO15271.1"/>
    <property type="molecule type" value="Genomic_DNA"/>
</dbReference>
<accession>A0A0C3PZG4</accession>
<keyword evidence="2" id="KW-1185">Reference proteome</keyword>
<dbReference type="AlphaFoldDB" id="A0A0C3PZG4"/>
<reference evidence="2" key="2">
    <citation type="submission" date="2015-01" db="EMBL/GenBank/DDBJ databases">
        <title>Evolutionary Origins and Diversification of the Mycorrhizal Mutualists.</title>
        <authorList>
            <consortium name="DOE Joint Genome Institute"/>
            <consortium name="Mycorrhizal Genomics Consortium"/>
            <person name="Kohler A."/>
            <person name="Kuo A."/>
            <person name="Nagy L.G."/>
            <person name="Floudas D."/>
            <person name="Copeland A."/>
            <person name="Barry K.W."/>
            <person name="Cichocki N."/>
            <person name="Veneault-Fourrey C."/>
            <person name="LaButti K."/>
            <person name="Lindquist E.A."/>
            <person name="Lipzen A."/>
            <person name="Lundell T."/>
            <person name="Morin E."/>
            <person name="Murat C."/>
            <person name="Riley R."/>
            <person name="Ohm R."/>
            <person name="Sun H."/>
            <person name="Tunlid A."/>
            <person name="Henrissat B."/>
            <person name="Grigoriev I.V."/>
            <person name="Hibbett D.S."/>
            <person name="Martin F."/>
        </authorList>
    </citation>
    <scope>NUCLEOTIDE SEQUENCE [LARGE SCALE GENOMIC DNA]</scope>
    <source>
        <strain evidence="2">Marx 270</strain>
    </source>
</reference>
<organism evidence="1 2">
    <name type="scientific">Pisolithus tinctorius Marx 270</name>
    <dbReference type="NCBI Taxonomy" id="870435"/>
    <lineage>
        <taxon>Eukaryota</taxon>
        <taxon>Fungi</taxon>
        <taxon>Dikarya</taxon>
        <taxon>Basidiomycota</taxon>
        <taxon>Agaricomycotina</taxon>
        <taxon>Agaricomycetes</taxon>
        <taxon>Agaricomycetidae</taxon>
        <taxon>Boletales</taxon>
        <taxon>Sclerodermatineae</taxon>
        <taxon>Pisolithaceae</taxon>
        <taxon>Pisolithus</taxon>
    </lineage>
</organism>
<dbReference type="HOGENOM" id="CLU_2185027_0_0_1"/>
<protein>
    <submittedName>
        <fullName evidence="1">Uncharacterized protein</fullName>
    </submittedName>
</protein>
<evidence type="ECO:0000313" key="2">
    <source>
        <dbReference type="Proteomes" id="UP000054217"/>
    </source>
</evidence>
<name>A0A0C3PZG4_PISTI</name>
<evidence type="ECO:0000313" key="1">
    <source>
        <dbReference type="EMBL" id="KIO15271.1"/>
    </source>
</evidence>